<comment type="caution">
    <text evidence="3">The sequence shown here is derived from an EMBL/GenBank/DDBJ whole genome shotgun (WGS) entry which is preliminary data.</text>
</comment>
<evidence type="ECO:0000256" key="2">
    <source>
        <dbReference type="SAM" id="MobiDB-lite"/>
    </source>
</evidence>
<feature type="coiled-coil region" evidence="1">
    <location>
        <begin position="112"/>
        <end position="139"/>
    </location>
</feature>
<feature type="region of interest" description="Disordered" evidence="2">
    <location>
        <begin position="222"/>
        <end position="293"/>
    </location>
</feature>
<dbReference type="InParanoid" id="A0A7C8MYN9"/>
<dbReference type="AlphaFoldDB" id="A0A7C8MYN9"/>
<feature type="compositionally biased region" description="Low complexity" evidence="2">
    <location>
        <begin position="30"/>
        <end position="41"/>
    </location>
</feature>
<proteinExistence type="predicted"/>
<feature type="compositionally biased region" description="Basic residues" evidence="2">
    <location>
        <begin position="283"/>
        <end position="292"/>
    </location>
</feature>
<name>A0A7C8MYN9_9PEZI</name>
<feature type="region of interest" description="Disordered" evidence="2">
    <location>
        <begin position="1"/>
        <end position="69"/>
    </location>
</feature>
<organism evidence="3 4">
    <name type="scientific">Xylaria multiplex</name>
    <dbReference type="NCBI Taxonomy" id="323545"/>
    <lineage>
        <taxon>Eukaryota</taxon>
        <taxon>Fungi</taxon>
        <taxon>Dikarya</taxon>
        <taxon>Ascomycota</taxon>
        <taxon>Pezizomycotina</taxon>
        <taxon>Sordariomycetes</taxon>
        <taxon>Xylariomycetidae</taxon>
        <taxon>Xylariales</taxon>
        <taxon>Xylariaceae</taxon>
        <taxon>Xylaria</taxon>
    </lineage>
</organism>
<evidence type="ECO:0000313" key="4">
    <source>
        <dbReference type="Proteomes" id="UP000481858"/>
    </source>
</evidence>
<evidence type="ECO:0000256" key="1">
    <source>
        <dbReference type="SAM" id="Coils"/>
    </source>
</evidence>
<dbReference type="EMBL" id="WUBL01000012">
    <property type="protein sequence ID" value="KAF2971647.1"/>
    <property type="molecule type" value="Genomic_DNA"/>
</dbReference>
<dbReference type="OrthoDB" id="10604922at2759"/>
<evidence type="ECO:0000313" key="3">
    <source>
        <dbReference type="EMBL" id="KAF2971647.1"/>
    </source>
</evidence>
<keyword evidence="1" id="KW-0175">Coiled coil</keyword>
<accession>A0A7C8MYN9</accession>
<sequence>MEKTVTKLAQQLNSLPYKYRSKGNGESHRQSSSAHRGSSSVRSEKHRPHHGYYTSSKDPAWEPVTDPRDVARWESQKPAVGWEYTDGTLNACNQFYTSWKYEEQAEARHAVQRQWEREHQDVEARQQEFEARKAAEEREWAPDATATTSYTATGAAGGFLATGAGAYTCTGAIGGYGDTRPTDQVQGYDPPYPAEDHVFEQEQNTAPEFWNGRVASHTWNYVQRGRPTERGEVSSTGPGDAELDQERETNMRYEEMRARGEVTSYGDGDPGPSGTRRPQPRERSRRRHHSRERRSIISLTNTIMDPAKSITSLTNTIMDPAGSIINRTNIIMDPAGSITSLTNVIMDPVCMASIIKSTGDTTAVRETVGKATNVNVKTERLGPGWTVSTAV</sequence>
<gene>
    <name evidence="3" type="ORF">GQX73_g1938</name>
</gene>
<keyword evidence="4" id="KW-1185">Reference proteome</keyword>
<reference evidence="3 4" key="1">
    <citation type="submission" date="2019-12" db="EMBL/GenBank/DDBJ databases">
        <title>Draft genome sequence of the ascomycete Xylaria multiplex DSM 110363.</title>
        <authorList>
            <person name="Buettner E."/>
            <person name="Kellner H."/>
        </authorList>
    </citation>
    <scope>NUCLEOTIDE SEQUENCE [LARGE SCALE GENOMIC DNA]</scope>
    <source>
        <strain evidence="3 4">DSM 110363</strain>
    </source>
</reference>
<feature type="compositionally biased region" description="Basic and acidic residues" evidence="2">
    <location>
        <begin position="244"/>
        <end position="260"/>
    </location>
</feature>
<dbReference type="Proteomes" id="UP000481858">
    <property type="component" value="Unassembled WGS sequence"/>
</dbReference>
<protein>
    <submittedName>
        <fullName evidence="3">Uncharacterized protein</fullName>
    </submittedName>
</protein>